<evidence type="ECO:0000313" key="3">
    <source>
        <dbReference type="Proteomes" id="UP000675379"/>
    </source>
</evidence>
<dbReference type="PANTHER" id="PTHR36503:SF2">
    <property type="entry name" value="BLR2408 PROTEIN"/>
    <property type="match status" value="1"/>
</dbReference>
<feature type="domain" description="VOC" evidence="1">
    <location>
        <begin position="6"/>
        <end position="130"/>
    </location>
</feature>
<protein>
    <submittedName>
        <fullName evidence="2">Glyoxalase</fullName>
    </submittedName>
</protein>
<evidence type="ECO:0000313" key="2">
    <source>
        <dbReference type="EMBL" id="MBR0575548.1"/>
    </source>
</evidence>
<evidence type="ECO:0000259" key="1">
    <source>
        <dbReference type="PROSITE" id="PS51819"/>
    </source>
</evidence>
<dbReference type="PROSITE" id="PS51819">
    <property type="entry name" value="VOC"/>
    <property type="match status" value="1"/>
</dbReference>
<dbReference type="InterPro" id="IPR029068">
    <property type="entry name" value="Glyas_Bleomycin-R_OHBP_Dase"/>
</dbReference>
<comment type="caution">
    <text evidence="2">The sequence shown here is derived from an EMBL/GenBank/DDBJ whole genome shotgun (WGS) entry which is preliminary data.</text>
</comment>
<dbReference type="InterPro" id="IPR004360">
    <property type="entry name" value="Glyas_Fos-R_dOase_dom"/>
</dbReference>
<name>A0A941HQJ5_9CLOT</name>
<dbReference type="EMBL" id="JAGSCS010000003">
    <property type="protein sequence ID" value="MBR0575548.1"/>
    <property type="molecule type" value="Genomic_DNA"/>
</dbReference>
<dbReference type="Pfam" id="PF00903">
    <property type="entry name" value="Glyoxalase"/>
    <property type="match status" value="1"/>
</dbReference>
<accession>A0A941HQJ5</accession>
<dbReference type="InterPro" id="IPR037523">
    <property type="entry name" value="VOC_core"/>
</dbReference>
<reference evidence="2" key="1">
    <citation type="submission" date="2021-04" db="EMBL/GenBank/DDBJ databases">
        <title>Proteiniclasticum sedimins sp. nov., an obligate anaerobic bacterium isolated from anaerobic sludge.</title>
        <authorList>
            <person name="Liu J."/>
        </authorList>
    </citation>
    <scope>NUCLEOTIDE SEQUENCE</scope>
    <source>
        <strain evidence="2">BAD-10</strain>
    </source>
</reference>
<dbReference type="RefSeq" id="WP_211800063.1">
    <property type="nucleotide sequence ID" value="NZ_JAGSCS010000003.1"/>
</dbReference>
<proteinExistence type="predicted"/>
<dbReference type="SUPFAM" id="SSF54593">
    <property type="entry name" value="Glyoxalase/Bleomycin resistance protein/Dihydroxybiphenyl dioxygenase"/>
    <property type="match status" value="1"/>
</dbReference>
<dbReference type="Proteomes" id="UP000675379">
    <property type="component" value="Unassembled WGS sequence"/>
</dbReference>
<dbReference type="AlphaFoldDB" id="A0A941HQJ5"/>
<keyword evidence="3" id="KW-1185">Reference proteome</keyword>
<dbReference type="Gene3D" id="3.10.180.10">
    <property type="entry name" value="2,3-Dihydroxybiphenyl 1,2-Dioxygenase, domain 1"/>
    <property type="match status" value="1"/>
</dbReference>
<organism evidence="2 3">
    <name type="scientific">Proteiniclasticum sediminis</name>
    <dbReference type="NCBI Taxonomy" id="2804028"/>
    <lineage>
        <taxon>Bacteria</taxon>
        <taxon>Bacillati</taxon>
        <taxon>Bacillota</taxon>
        <taxon>Clostridia</taxon>
        <taxon>Eubacteriales</taxon>
        <taxon>Clostridiaceae</taxon>
        <taxon>Proteiniclasticum</taxon>
    </lineage>
</organism>
<sequence length="138" mass="15373">MATLTKEIYINLPVDDLSRSRSFFESLGFGFNPDYSDETAACLILGENIFCMLSIAEKFSTFVTREARKTDGPAETILSITLSSREAVDALVDQAMSLGAGTQLPPVDYGWMYYRSFTDLDGHAWEAMTFDPDQMKPS</sequence>
<gene>
    <name evidence="2" type="ORF">KCG48_04245</name>
</gene>
<dbReference type="PANTHER" id="PTHR36503">
    <property type="entry name" value="BLR2520 PROTEIN"/>
    <property type="match status" value="1"/>
</dbReference>